<dbReference type="Proteomes" id="UP001549366">
    <property type="component" value="Unassembled WGS sequence"/>
</dbReference>
<gene>
    <name evidence="1" type="ORF">V5J35_002208</name>
</gene>
<dbReference type="EMBL" id="JBEWTB010000002">
    <property type="protein sequence ID" value="MET4757016.1"/>
    <property type="molecule type" value="Genomic_DNA"/>
</dbReference>
<accession>A0ABV2SGV6</accession>
<sequence>MTAIFMKLFLESLKAMAGKMLFGVVSERFLSRMLCMALRKLADQSSNEFTREAAEAMIESLKRPDLPKIK</sequence>
<organism evidence="1 2">
    <name type="scientific">Endozoicomonas lisbonensis</name>
    <dbReference type="NCBI Taxonomy" id="3120522"/>
    <lineage>
        <taxon>Bacteria</taxon>
        <taxon>Pseudomonadati</taxon>
        <taxon>Pseudomonadota</taxon>
        <taxon>Gammaproteobacteria</taxon>
        <taxon>Oceanospirillales</taxon>
        <taxon>Endozoicomonadaceae</taxon>
        <taxon>Endozoicomonas</taxon>
    </lineage>
</organism>
<dbReference type="RefSeq" id="WP_354016373.1">
    <property type="nucleotide sequence ID" value="NZ_JBEWTB010000002.1"/>
</dbReference>
<keyword evidence="2" id="KW-1185">Reference proteome</keyword>
<evidence type="ECO:0000313" key="1">
    <source>
        <dbReference type="EMBL" id="MET4757016.1"/>
    </source>
</evidence>
<protein>
    <submittedName>
        <fullName evidence="1">Uncharacterized protein</fullName>
    </submittedName>
</protein>
<name>A0ABV2SGV6_9GAMM</name>
<evidence type="ECO:0000313" key="2">
    <source>
        <dbReference type="Proteomes" id="UP001549366"/>
    </source>
</evidence>
<proteinExistence type="predicted"/>
<reference evidence="1 2" key="1">
    <citation type="submission" date="2024-06" db="EMBL/GenBank/DDBJ databases">
        <title>Genomic Encyclopedia of Type Strains, Phase V (KMG-V): Genome sequencing to study the core and pangenomes of soil and plant-associated prokaryotes.</title>
        <authorList>
            <person name="Whitman W."/>
        </authorList>
    </citation>
    <scope>NUCLEOTIDE SEQUENCE [LARGE SCALE GENOMIC DNA]</scope>
    <source>
        <strain evidence="1 2">NE40</strain>
    </source>
</reference>
<comment type="caution">
    <text evidence="1">The sequence shown here is derived from an EMBL/GenBank/DDBJ whole genome shotgun (WGS) entry which is preliminary data.</text>
</comment>